<evidence type="ECO:0008006" key="4">
    <source>
        <dbReference type="Google" id="ProtNLM"/>
    </source>
</evidence>
<accession>A0A934RNF1</accession>
<reference evidence="2" key="1">
    <citation type="submission" date="2021-01" db="EMBL/GenBank/DDBJ databases">
        <title>Modified the classification status of verrucomicrobia.</title>
        <authorList>
            <person name="Feng X."/>
        </authorList>
    </citation>
    <scope>NUCLEOTIDE SEQUENCE</scope>
    <source>
        <strain evidence="2">KCTC 12986</strain>
    </source>
</reference>
<evidence type="ECO:0000256" key="1">
    <source>
        <dbReference type="SAM" id="SignalP"/>
    </source>
</evidence>
<comment type="caution">
    <text evidence="2">The sequence shown here is derived from an EMBL/GenBank/DDBJ whole genome shotgun (WGS) entry which is preliminary data.</text>
</comment>
<evidence type="ECO:0000313" key="2">
    <source>
        <dbReference type="EMBL" id="MBK1834599.1"/>
    </source>
</evidence>
<dbReference type="Proteomes" id="UP000604083">
    <property type="component" value="Unassembled WGS sequence"/>
</dbReference>
<organism evidence="2 3">
    <name type="scientific">Roseibacillus ishigakijimensis</name>
    <dbReference type="NCBI Taxonomy" id="454146"/>
    <lineage>
        <taxon>Bacteria</taxon>
        <taxon>Pseudomonadati</taxon>
        <taxon>Verrucomicrobiota</taxon>
        <taxon>Verrucomicrobiia</taxon>
        <taxon>Verrucomicrobiales</taxon>
        <taxon>Verrucomicrobiaceae</taxon>
        <taxon>Roseibacillus</taxon>
    </lineage>
</organism>
<protein>
    <recommendedName>
        <fullName evidence="4">PEP-CTERM protein-sorting domain-containing protein</fullName>
    </recommendedName>
</protein>
<evidence type="ECO:0000313" key="3">
    <source>
        <dbReference type="Proteomes" id="UP000604083"/>
    </source>
</evidence>
<name>A0A934RNF1_9BACT</name>
<feature type="chain" id="PRO_5036990826" description="PEP-CTERM protein-sorting domain-containing protein" evidence="1">
    <location>
        <begin position="20"/>
        <end position="267"/>
    </location>
</feature>
<keyword evidence="3" id="KW-1185">Reference proteome</keyword>
<feature type="signal peptide" evidence="1">
    <location>
        <begin position="1"/>
        <end position="19"/>
    </location>
</feature>
<sequence length="267" mass="26994">MKAKSILFSLAASAGFSQAALIYSDDFSGDGSASLNGLAPDTANGVDGGTAGATWSSHSSIFNNGNVNNSTDGSALLPISLVADRIYSLTVTLTPGSTTVDTDWLGFGFNQSATVGGGAGTNPATNAGRFTDNGINGKVWAIFRENSSDAGSGGDIEFFSSVTSGQIATTETGATFDGFASHTATIMLDTTGGVLNANLLVDGVSITAGYQPVSGVALGDIQGVGLTHNNTTQAGVRFESFSLSSVPEPSSAVLASMSLLALLRRRR</sequence>
<dbReference type="AlphaFoldDB" id="A0A934RNF1"/>
<keyword evidence="1" id="KW-0732">Signal</keyword>
<dbReference type="EMBL" id="JAENIO010000027">
    <property type="protein sequence ID" value="MBK1834599.1"/>
    <property type="molecule type" value="Genomic_DNA"/>
</dbReference>
<dbReference type="RefSeq" id="WP_200392034.1">
    <property type="nucleotide sequence ID" value="NZ_JAENIO010000027.1"/>
</dbReference>
<gene>
    <name evidence="2" type="ORF">JIN78_11050</name>
</gene>
<proteinExistence type="predicted"/>